<dbReference type="PANTHER" id="PTHR32502:SF3">
    <property type="entry name" value="D-GALACTOSAMINE-6-PHOSPHATE DEAMINASE AGAS-RELATED"/>
    <property type="match status" value="1"/>
</dbReference>
<sequence>MSVCSRKKADGMFKKSSEELTQLGAHITTHEIFQQSDLWKQTYDVYTQHKQEIATFLNGVVAGKGNHEAVRVMFAGAGTSAYVGDTLVPYLRRSAQTSPYEFCARATTDIVSAPYDFIRPDEPTLFVSFARSGNSPESLAAIERVEQIATNVHFLNITCAPEGKLAVQSANNTRAYTVLLPFANDQGFAMTGSFTCMLLLAALIFDPLEDARKQELVEQIAQLGKNITDREEEICKFLQDDFTRITYLGSGALGALTREAQLKILELTAGKIATSFDTSMGYRHGPKSFVDAHTLVFDFVSNDSYTRQYDLDILNEIAGDDIALHTVAIQQLQTSNFEGESFNLSAQEALPELYLALPYILVAQTIALNTSVKVNNTPDTPSPSGTVNRVVKGVTIHPLS</sequence>
<evidence type="ECO:0000256" key="3">
    <source>
        <dbReference type="ARBA" id="ARBA00022801"/>
    </source>
</evidence>
<dbReference type="GO" id="GO:0005886">
    <property type="term" value="C:plasma membrane"/>
    <property type="evidence" value="ECO:0007669"/>
    <property type="project" value="TreeGrafter"/>
</dbReference>
<reference evidence="6 7" key="1">
    <citation type="submission" date="2011-02" db="EMBL/GenBank/DDBJ databases">
        <authorList>
            <person name="Muzny D."/>
            <person name="Qin X."/>
            <person name="Buhay C."/>
            <person name="Dugan-Rocha S."/>
            <person name="Ding Y."/>
            <person name="Chen G."/>
            <person name="Hawes A."/>
            <person name="Holder M."/>
            <person name="Jhangiani S."/>
            <person name="Johnson A."/>
            <person name="Khan Z."/>
            <person name="Li Z."/>
            <person name="Liu W."/>
            <person name="Liu X."/>
            <person name="Perez L."/>
            <person name="Shen H."/>
            <person name="Wang Q."/>
            <person name="Watt J."/>
            <person name="Xi L."/>
            <person name="Xin Y."/>
            <person name="Zhou J."/>
            <person name="Deng J."/>
            <person name="Jiang H."/>
            <person name="Liu Y."/>
            <person name="Qu J."/>
            <person name="Song X.-Z."/>
            <person name="Zhang L."/>
            <person name="Villasana D."/>
            <person name="Johnson A."/>
            <person name="Liu J."/>
            <person name="Liyanage D."/>
            <person name="Lorensuhewa L."/>
            <person name="Robinson T."/>
            <person name="Song A."/>
            <person name="Song B.-B."/>
            <person name="Dinh H."/>
            <person name="Thornton R."/>
            <person name="Coyle M."/>
            <person name="Francisco L."/>
            <person name="Jackson L."/>
            <person name="Javaid M."/>
            <person name="Korchina V."/>
            <person name="Kovar C."/>
            <person name="Mata R."/>
            <person name="Mathew T."/>
            <person name="Ngo R."/>
            <person name="Nguyen L."/>
            <person name="Nguyen N."/>
            <person name="Okwuonu G."/>
            <person name="Ongeri F."/>
            <person name="Pham C."/>
            <person name="Simmons D."/>
            <person name="Wilczek-Boney K."/>
            <person name="Hale W."/>
            <person name="Jakkamsetti A."/>
            <person name="Pham P."/>
            <person name="Ruth R."/>
            <person name="San Lucas F."/>
            <person name="Warren J."/>
            <person name="Zhang J."/>
            <person name="Zhao Z."/>
            <person name="Zhou C."/>
            <person name="Zhu D."/>
            <person name="Lee S."/>
            <person name="Bess C."/>
            <person name="Blankenburg K."/>
            <person name="Forbes L."/>
            <person name="Fu Q."/>
            <person name="Gubbala S."/>
            <person name="Hirani K."/>
            <person name="Jayaseelan J.C."/>
            <person name="Lara F."/>
            <person name="Munidasa M."/>
            <person name="Palculict T."/>
            <person name="Patil S."/>
            <person name="Pu L.-L."/>
            <person name="Saada N."/>
            <person name="Tang L."/>
            <person name="Weissenberger G."/>
            <person name="Zhu Y."/>
            <person name="Hemphill L."/>
            <person name="Shang Y."/>
            <person name="Youmans B."/>
            <person name="Ayvaz T."/>
            <person name="Ross M."/>
            <person name="Santibanez J."/>
            <person name="Aqrawi P."/>
            <person name="Gross S."/>
            <person name="Joshi V."/>
            <person name="Fowler G."/>
            <person name="Nazareth L."/>
            <person name="Reid J."/>
            <person name="Worley K."/>
            <person name="Petrosino J."/>
            <person name="Highlander S."/>
            <person name="Gibbs R."/>
        </authorList>
    </citation>
    <scope>NUCLEOTIDE SEQUENCE [LARGE SCALE GENOMIC DNA]</scope>
    <source>
        <strain evidence="6 7">DSM 15829</strain>
    </source>
</reference>
<evidence type="ECO:0000256" key="4">
    <source>
        <dbReference type="ARBA" id="ARBA00029292"/>
    </source>
</evidence>
<dbReference type="eggNOG" id="COG2222">
    <property type="taxonomic scope" value="Bacteria"/>
</dbReference>
<dbReference type="GO" id="GO:1901135">
    <property type="term" value="P:carbohydrate derivative metabolic process"/>
    <property type="evidence" value="ECO:0007669"/>
    <property type="project" value="InterPro"/>
</dbReference>
<evidence type="ECO:0000256" key="1">
    <source>
        <dbReference type="ARBA" id="ARBA00007748"/>
    </source>
</evidence>
<name>F1T626_9ACTN</name>
<protein>
    <submittedName>
        <fullName evidence="6">Sugar isomerase, AgaS family</fullName>
    </submittedName>
</protein>
<dbReference type="SUPFAM" id="SSF53697">
    <property type="entry name" value="SIS domain"/>
    <property type="match status" value="1"/>
</dbReference>
<comment type="similarity">
    <text evidence="1">Belongs to the SIS family. AgaS subfamily.</text>
</comment>
<evidence type="ECO:0000313" key="6">
    <source>
        <dbReference type="EMBL" id="EGF22931.1"/>
    </source>
</evidence>
<accession>F1T626</accession>
<comment type="caution">
    <text evidence="6">The sequence shown here is derived from an EMBL/GenBank/DDBJ whole genome shotgun (WGS) entry which is preliminary data.</text>
</comment>
<dbReference type="InterPro" id="IPR035464">
    <property type="entry name" value="SIS_AgaS"/>
</dbReference>
<keyword evidence="6" id="KW-0413">Isomerase</keyword>
<evidence type="ECO:0000313" key="7">
    <source>
        <dbReference type="Proteomes" id="UP000005947"/>
    </source>
</evidence>
<organism evidence="6 7">
    <name type="scientific">Fannyhessea vaginae DSM 15829</name>
    <dbReference type="NCBI Taxonomy" id="525256"/>
    <lineage>
        <taxon>Bacteria</taxon>
        <taxon>Bacillati</taxon>
        <taxon>Actinomycetota</taxon>
        <taxon>Coriobacteriia</taxon>
        <taxon>Coriobacteriales</taxon>
        <taxon>Atopobiaceae</taxon>
        <taxon>Fannyhessea</taxon>
    </lineage>
</organism>
<dbReference type="EMBL" id="ACGK02000002">
    <property type="protein sequence ID" value="EGF22931.1"/>
    <property type="molecule type" value="Genomic_DNA"/>
</dbReference>
<keyword evidence="2" id="KW-0677">Repeat</keyword>
<comment type="catalytic activity">
    <reaction evidence="4">
        <text>D-galactosamine 6-phosphate + H2O = D-tagatopyranose 1-phosphate + NH4(+)</text>
        <dbReference type="Rhea" id="RHEA:47680"/>
        <dbReference type="ChEBI" id="CHEBI:15377"/>
        <dbReference type="ChEBI" id="CHEBI:28938"/>
        <dbReference type="ChEBI" id="CHEBI:71674"/>
        <dbReference type="ChEBI" id="CHEBI:138150"/>
    </reaction>
</comment>
<dbReference type="InterPro" id="IPR050303">
    <property type="entry name" value="GatZ_KbaZ_carbometab"/>
</dbReference>
<dbReference type="InterPro" id="IPR001347">
    <property type="entry name" value="SIS_dom"/>
</dbReference>
<dbReference type="Gene3D" id="3.40.50.10490">
    <property type="entry name" value="Glucose-6-phosphate isomerase like protein, domain 1"/>
    <property type="match status" value="2"/>
</dbReference>
<proteinExistence type="inferred from homology"/>
<dbReference type="GO" id="GO:0009401">
    <property type="term" value="P:phosphoenolpyruvate-dependent sugar phosphotransferase system"/>
    <property type="evidence" value="ECO:0007669"/>
    <property type="project" value="TreeGrafter"/>
</dbReference>
<dbReference type="InterPro" id="IPR046348">
    <property type="entry name" value="SIS_dom_sf"/>
</dbReference>
<dbReference type="Proteomes" id="UP000005947">
    <property type="component" value="Unassembled WGS sequence"/>
</dbReference>
<dbReference type="GO" id="GO:0016787">
    <property type="term" value="F:hydrolase activity"/>
    <property type="evidence" value="ECO:0007669"/>
    <property type="project" value="UniProtKB-KW"/>
</dbReference>
<dbReference type="AlphaFoldDB" id="F1T626"/>
<dbReference type="GO" id="GO:0016853">
    <property type="term" value="F:isomerase activity"/>
    <property type="evidence" value="ECO:0007669"/>
    <property type="project" value="UniProtKB-KW"/>
</dbReference>
<feature type="domain" description="SIS" evidence="5">
    <location>
        <begin position="234"/>
        <end position="381"/>
    </location>
</feature>
<evidence type="ECO:0000256" key="2">
    <source>
        <dbReference type="ARBA" id="ARBA00022737"/>
    </source>
</evidence>
<feature type="domain" description="SIS" evidence="5">
    <location>
        <begin position="61"/>
        <end position="214"/>
    </location>
</feature>
<dbReference type="PANTHER" id="PTHR32502">
    <property type="entry name" value="N-ACETYLGALACTOSAMINE PERMEASE II COMPONENT-RELATED"/>
    <property type="match status" value="1"/>
</dbReference>
<keyword evidence="3" id="KW-0378">Hydrolase</keyword>
<dbReference type="GO" id="GO:0097367">
    <property type="term" value="F:carbohydrate derivative binding"/>
    <property type="evidence" value="ECO:0007669"/>
    <property type="project" value="InterPro"/>
</dbReference>
<dbReference type="InterPro" id="IPR035466">
    <property type="entry name" value="GlmS/AgaS_SIS"/>
</dbReference>
<gene>
    <name evidence="6" type="ORF">HMPREF0091_10926</name>
</gene>
<dbReference type="CDD" id="cd05010">
    <property type="entry name" value="SIS_AgaS_like"/>
    <property type="match status" value="1"/>
</dbReference>
<evidence type="ECO:0000259" key="5">
    <source>
        <dbReference type="PROSITE" id="PS51464"/>
    </source>
</evidence>
<dbReference type="CDD" id="cd05008">
    <property type="entry name" value="SIS_GlmS_GlmD_1"/>
    <property type="match status" value="1"/>
</dbReference>
<dbReference type="PROSITE" id="PS51464">
    <property type="entry name" value="SIS"/>
    <property type="match status" value="2"/>
</dbReference>
<keyword evidence="7" id="KW-1185">Reference proteome</keyword>